<dbReference type="SUPFAM" id="SSF54236">
    <property type="entry name" value="Ubiquitin-like"/>
    <property type="match status" value="1"/>
</dbReference>
<evidence type="ECO:0000256" key="6">
    <source>
        <dbReference type="RuleBase" id="RU004384"/>
    </source>
</evidence>
<feature type="region of interest" description="Disordered" evidence="7">
    <location>
        <begin position="41"/>
        <end position="73"/>
    </location>
</feature>
<keyword evidence="4 5" id="KW-0449">Lipoprotein</keyword>
<dbReference type="GO" id="GO:0016020">
    <property type="term" value="C:membrane"/>
    <property type="evidence" value="ECO:0007669"/>
    <property type="project" value="UniProtKB-SubCell"/>
</dbReference>
<evidence type="ECO:0000256" key="5">
    <source>
        <dbReference type="PIRSR" id="PIRSR604241-50"/>
    </source>
</evidence>
<evidence type="ECO:0000256" key="4">
    <source>
        <dbReference type="ARBA" id="ARBA00023288"/>
    </source>
</evidence>
<organism evidence="8 9">
    <name type="scientific">Acrobeloides nanus</name>
    <dbReference type="NCBI Taxonomy" id="290746"/>
    <lineage>
        <taxon>Eukaryota</taxon>
        <taxon>Metazoa</taxon>
        <taxon>Ecdysozoa</taxon>
        <taxon>Nematoda</taxon>
        <taxon>Chromadorea</taxon>
        <taxon>Rhabditida</taxon>
        <taxon>Tylenchina</taxon>
        <taxon>Cephalobomorpha</taxon>
        <taxon>Cephaloboidea</taxon>
        <taxon>Cephalobidae</taxon>
        <taxon>Acrobeloides</taxon>
    </lineage>
</organism>
<evidence type="ECO:0000256" key="2">
    <source>
        <dbReference type="ARBA" id="ARBA00007293"/>
    </source>
</evidence>
<dbReference type="Pfam" id="PF02991">
    <property type="entry name" value="ATG8"/>
    <property type="match status" value="1"/>
</dbReference>
<feature type="lipid moiety-binding region" description="Phosphatidylserine amidated glycine; alternate" evidence="5">
    <location>
        <position position="197"/>
    </location>
</feature>
<dbReference type="PANTHER" id="PTHR10969">
    <property type="entry name" value="MICROTUBULE-ASSOCIATED PROTEINS 1A/1B LIGHT CHAIN 3-RELATED"/>
    <property type="match status" value="1"/>
</dbReference>
<keyword evidence="3" id="KW-0472">Membrane</keyword>
<dbReference type="WBParaSite" id="ACRNAN_scaffold316.g23162.t1">
    <property type="protein sequence ID" value="ACRNAN_scaffold316.g23162.t1"/>
    <property type="gene ID" value="ACRNAN_scaffold316.g23162"/>
</dbReference>
<evidence type="ECO:0000256" key="3">
    <source>
        <dbReference type="ARBA" id="ARBA00023136"/>
    </source>
</evidence>
<dbReference type="InterPro" id="IPR004241">
    <property type="entry name" value="Atg8-like"/>
</dbReference>
<dbReference type="InterPro" id="IPR029071">
    <property type="entry name" value="Ubiquitin-like_domsf"/>
</dbReference>
<comment type="similarity">
    <text evidence="2 6">Belongs to the ATG8 family.</text>
</comment>
<dbReference type="GO" id="GO:0006914">
    <property type="term" value="P:autophagy"/>
    <property type="evidence" value="ECO:0007669"/>
    <property type="project" value="UniProtKB-KW"/>
</dbReference>
<accession>A0A914DN69</accession>
<comment type="subcellular location">
    <subcellularLocation>
        <location evidence="1">Membrane</location>
    </subcellularLocation>
</comment>
<name>A0A914DN69_9BILA</name>
<proteinExistence type="inferred from homology"/>
<evidence type="ECO:0000256" key="1">
    <source>
        <dbReference type="ARBA" id="ARBA00004370"/>
    </source>
</evidence>
<evidence type="ECO:0000313" key="8">
    <source>
        <dbReference type="Proteomes" id="UP000887540"/>
    </source>
</evidence>
<keyword evidence="6" id="KW-0072">Autophagy</keyword>
<dbReference type="Proteomes" id="UP000887540">
    <property type="component" value="Unplaced"/>
</dbReference>
<evidence type="ECO:0000313" key="9">
    <source>
        <dbReference type="WBParaSite" id="ACRNAN_scaffold316.g23162.t1"/>
    </source>
</evidence>
<sequence length="197" mass="22262">MRILLKLGSVADNFKDEPLLTPWHTPKCFYGTSNASMSTESLATISPKSSTSSSTSTCSDNSSPTPKISSCSSNFDSNGQRLPYKQRIKFCCRRSEYFTIHQKYSDKIALIVEKFKSEKRLPDLVRCQFVVPRNTTVGQLQHIIRQKIGDNRNMPVYILVANKELPSLTTTMASLHERFHDEDGFLYIAFSSEDSFG</sequence>
<reference evidence="9" key="1">
    <citation type="submission" date="2022-11" db="UniProtKB">
        <authorList>
            <consortium name="WormBaseParasite"/>
        </authorList>
    </citation>
    <scope>IDENTIFICATION</scope>
</reference>
<dbReference type="AlphaFoldDB" id="A0A914DN69"/>
<evidence type="ECO:0000256" key="7">
    <source>
        <dbReference type="SAM" id="MobiDB-lite"/>
    </source>
</evidence>
<protein>
    <submittedName>
        <fullName evidence="9">Autophagy-related protein</fullName>
    </submittedName>
</protein>
<dbReference type="Gene3D" id="3.10.20.90">
    <property type="entry name" value="Phosphatidylinositol 3-kinase Catalytic Subunit, Chain A, domain 1"/>
    <property type="match status" value="1"/>
</dbReference>
<keyword evidence="8" id="KW-1185">Reference proteome</keyword>